<evidence type="ECO:0000256" key="1">
    <source>
        <dbReference type="SAM" id="MobiDB-lite"/>
    </source>
</evidence>
<feature type="region of interest" description="Disordered" evidence="1">
    <location>
        <begin position="45"/>
        <end position="75"/>
    </location>
</feature>
<accession>A4CPV4</accession>
<proteinExistence type="predicted"/>
<dbReference type="Proteomes" id="UP000009049">
    <property type="component" value="Chromosome"/>
</dbReference>
<gene>
    <name evidence="2" type="ordered locus">RB2501_01395</name>
</gene>
<evidence type="ECO:0000313" key="3">
    <source>
        <dbReference type="Proteomes" id="UP000009049"/>
    </source>
</evidence>
<name>A4CPV4_ROBBH</name>
<protein>
    <submittedName>
        <fullName evidence="2">Uncharacterized protein</fullName>
    </submittedName>
</protein>
<reference evidence="2 3" key="1">
    <citation type="journal article" date="2009" name="J. Bacteriol.">
        <title>Complete genome sequence of Robiginitalea biformata HTCC2501.</title>
        <authorList>
            <person name="Oh H.M."/>
            <person name="Giovannoni S.J."/>
            <person name="Lee K."/>
            <person name="Ferriera S."/>
            <person name="Johnson J."/>
            <person name="Cho J.C."/>
        </authorList>
    </citation>
    <scope>NUCLEOTIDE SEQUENCE [LARGE SCALE GENOMIC DNA]</scope>
    <source>
        <strain evidence="3">ATCC BAA-864 / HTCC2501 / KCTC 12146</strain>
    </source>
</reference>
<dbReference type="KEGG" id="rbi:RB2501_01395"/>
<sequence>MTRDEIATQVAGAMASTAVDADWIAERAYDIADALLKARGPQVEHFPGLDVSVPENPKAQRPKKKRRSNPNALKQHLTHEWQDLDTLRKSAGLTYALILINKMTLLISCKSNKMLYF</sequence>
<organism evidence="2 3">
    <name type="scientific">Robiginitalea biformata (strain ATCC BAA-864 / DSM 15991 / KCTC 12146 / HTCC2501)</name>
    <dbReference type="NCBI Taxonomy" id="313596"/>
    <lineage>
        <taxon>Bacteria</taxon>
        <taxon>Pseudomonadati</taxon>
        <taxon>Bacteroidota</taxon>
        <taxon>Flavobacteriia</taxon>
        <taxon>Flavobacteriales</taxon>
        <taxon>Flavobacteriaceae</taxon>
        <taxon>Robiginitalea</taxon>
    </lineage>
</organism>
<dbReference type="AlphaFoldDB" id="A4CPV4"/>
<evidence type="ECO:0000313" key="2">
    <source>
        <dbReference type="EMBL" id="EAR14039.1"/>
    </source>
</evidence>
<dbReference type="RefSeq" id="WP_015755475.1">
    <property type="nucleotide sequence ID" value="NC_013222.1"/>
</dbReference>
<dbReference type="STRING" id="313596.RB2501_01395"/>
<dbReference type="EMBL" id="CP001712">
    <property type="protein sequence ID" value="EAR14039.1"/>
    <property type="molecule type" value="Genomic_DNA"/>
</dbReference>
<dbReference type="HOGENOM" id="CLU_2083092_0_0_10"/>
<keyword evidence="3" id="KW-1185">Reference proteome</keyword>